<keyword evidence="12" id="KW-1185">Reference proteome</keyword>
<keyword evidence="5 8" id="KW-0238">DNA-binding</keyword>
<evidence type="ECO:0000256" key="4">
    <source>
        <dbReference type="ARBA" id="ARBA00023015"/>
    </source>
</evidence>
<protein>
    <submittedName>
        <fullName evidence="11">DNA-binding response regulator</fullName>
    </submittedName>
</protein>
<evidence type="ECO:0000256" key="2">
    <source>
        <dbReference type="ARBA" id="ARBA00022553"/>
    </source>
</evidence>
<dbReference type="FunFam" id="1.10.10.10:FF:000018">
    <property type="entry name" value="DNA-binding response regulator ResD"/>
    <property type="match status" value="1"/>
</dbReference>
<dbReference type="AlphaFoldDB" id="A0A3T0HXV0"/>
<gene>
    <name evidence="11" type="ORF">CHR53_12030</name>
</gene>
<proteinExistence type="predicted"/>
<feature type="domain" description="Response regulatory" evidence="9">
    <location>
        <begin position="3"/>
        <end position="116"/>
    </location>
</feature>
<dbReference type="Gene3D" id="1.10.10.10">
    <property type="entry name" value="Winged helix-like DNA-binding domain superfamily/Winged helix DNA-binding domain"/>
    <property type="match status" value="1"/>
</dbReference>
<evidence type="ECO:0000256" key="1">
    <source>
        <dbReference type="ARBA" id="ARBA00004496"/>
    </source>
</evidence>
<evidence type="ECO:0000259" key="10">
    <source>
        <dbReference type="PROSITE" id="PS51755"/>
    </source>
</evidence>
<dbReference type="OrthoDB" id="9790442at2"/>
<dbReference type="InterPro" id="IPR039420">
    <property type="entry name" value="WalR-like"/>
</dbReference>
<dbReference type="SMART" id="SM00448">
    <property type="entry name" value="REC"/>
    <property type="match status" value="1"/>
</dbReference>
<evidence type="ECO:0000259" key="9">
    <source>
        <dbReference type="PROSITE" id="PS50110"/>
    </source>
</evidence>
<dbReference type="KEGG" id="nmk:CHR53_12030"/>
<keyword evidence="4" id="KW-0805">Transcription regulation</keyword>
<feature type="modified residue" description="4-aspartylphosphate" evidence="7">
    <location>
        <position position="52"/>
    </location>
</feature>
<name>A0A3T0HXV0_9BACI</name>
<reference evidence="11 12" key="1">
    <citation type="submission" date="2017-07" db="EMBL/GenBank/DDBJ databases">
        <title>The complete genome sequence of Bacillus mesonae strain H20-5, an efficient strain improving plant abiotic stress resistance.</title>
        <authorList>
            <person name="Kim S.Y."/>
            <person name="Song H."/>
            <person name="Sang M.K."/>
            <person name="Weon H.-Y."/>
            <person name="Song J."/>
        </authorList>
    </citation>
    <scope>NUCLEOTIDE SEQUENCE [LARGE SCALE GENOMIC DNA]</scope>
    <source>
        <strain evidence="11 12">H20-5</strain>
    </source>
</reference>
<keyword evidence="3" id="KW-0902">Two-component regulatory system</keyword>
<dbReference type="GO" id="GO:0005829">
    <property type="term" value="C:cytosol"/>
    <property type="evidence" value="ECO:0007669"/>
    <property type="project" value="TreeGrafter"/>
</dbReference>
<dbReference type="InterPro" id="IPR011006">
    <property type="entry name" value="CheY-like_superfamily"/>
</dbReference>
<evidence type="ECO:0000256" key="8">
    <source>
        <dbReference type="PROSITE-ProRule" id="PRU01091"/>
    </source>
</evidence>
<dbReference type="GO" id="GO:0006355">
    <property type="term" value="P:regulation of DNA-templated transcription"/>
    <property type="evidence" value="ECO:0007669"/>
    <property type="project" value="InterPro"/>
</dbReference>
<dbReference type="SUPFAM" id="SSF46894">
    <property type="entry name" value="C-terminal effector domain of the bipartite response regulators"/>
    <property type="match status" value="1"/>
</dbReference>
<dbReference type="InterPro" id="IPR001867">
    <property type="entry name" value="OmpR/PhoB-type_DNA-bd"/>
</dbReference>
<keyword evidence="2 7" id="KW-0597">Phosphoprotein</keyword>
<dbReference type="CDD" id="cd00383">
    <property type="entry name" value="trans_reg_C"/>
    <property type="match status" value="1"/>
</dbReference>
<feature type="DNA-binding region" description="OmpR/PhoB-type" evidence="8">
    <location>
        <begin position="129"/>
        <end position="228"/>
    </location>
</feature>
<evidence type="ECO:0000256" key="7">
    <source>
        <dbReference type="PROSITE-ProRule" id="PRU00169"/>
    </source>
</evidence>
<keyword evidence="6" id="KW-0804">Transcription</keyword>
<dbReference type="InterPro" id="IPR036388">
    <property type="entry name" value="WH-like_DNA-bd_sf"/>
</dbReference>
<dbReference type="Pfam" id="PF00486">
    <property type="entry name" value="Trans_reg_C"/>
    <property type="match status" value="1"/>
</dbReference>
<dbReference type="GO" id="GO:0032993">
    <property type="term" value="C:protein-DNA complex"/>
    <property type="evidence" value="ECO:0007669"/>
    <property type="project" value="TreeGrafter"/>
</dbReference>
<feature type="domain" description="OmpR/PhoB-type" evidence="10">
    <location>
        <begin position="129"/>
        <end position="228"/>
    </location>
</feature>
<dbReference type="PROSITE" id="PS51755">
    <property type="entry name" value="OMPR_PHOB"/>
    <property type="match status" value="1"/>
</dbReference>
<dbReference type="Gene3D" id="3.40.50.2300">
    <property type="match status" value="1"/>
</dbReference>
<sequence>MEEILIIEDDPDIQNLLTFCFEREAMPFSIASYGGEALEMVKKHTPSLILLDVMLPDMDGFELCKMIRMYTNNPILFLSCKNTDNDKILGLSIGADDYIEKPFNIEVLIARIRAHLRRNRLLMKKEQINRYLDFGNLRINIQARELFRNNEKIHLTSKEFELLLFLMKQPDQVFTAEQMLEKIWGFDTLSEKRTVVVHISSLRKKIEEDPLNPRHIITVRGVGYKFVLD</sequence>
<dbReference type="RefSeq" id="WP_066397829.1">
    <property type="nucleotide sequence ID" value="NZ_CP022572.1"/>
</dbReference>
<evidence type="ECO:0000256" key="5">
    <source>
        <dbReference type="ARBA" id="ARBA00023125"/>
    </source>
</evidence>
<dbReference type="SMART" id="SM00862">
    <property type="entry name" value="Trans_reg_C"/>
    <property type="match status" value="1"/>
</dbReference>
<comment type="subcellular location">
    <subcellularLocation>
        <location evidence="1">Cytoplasm</location>
    </subcellularLocation>
</comment>
<accession>A0A3T0HXV0</accession>
<dbReference type="GO" id="GO:0000156">
    <property type="term" value="F:phosphorelay response regulator activity"/>
    <property type="evidence" value="ECO:0007669"/>
    <property type="project" value="TreeGrafter"/>
</dbReference>
<dbReference type="EMBL" id="CP022572">
    <property type="protein sequence ID" value="AZU61952.1"/>
    <property type="molecule type" value="Genomic_DNA"/>
</dbReference>
<dbReference type="InterPro" id="IPR016032">
    <property type="entry name" value="Sig_transdc_resp-reg_C-effctor"/>
</dbReference>
<dbReference type="Gene3D" id="6.10.250.690">
    <property type="match status" value="1"/>
</dbReference>
<dbReference type="STRING" id="1193713.GCA_001636315_04836"/>
<organism evidence="11 12">
    <name type="scientific">Neobacillus mesonae</name>
    <dbReference type="NCBI Taxonomy" id="1193713"/>
    <lineage>
        <taxon>Bacteria</taxon>
        <taxon>Bacillati</taxon>
        <taxon>Bacillota</taxon>
        <taxon>Bacilli</taxon>
        <taxon>Bacillales</taxon>
        <taxon>Bacillaceae</taxon>
        <taxon>Neobacillus</taxon>
    </lineage>
</organism>
<dbReference type="GO" id="GO:0000976">
    <property type="term" value="F:transcription cis-regulatory region binding"/>
    <property type="evidence" value="ECO:0007669"/>
    <property type="project" value="TreeGrafter"/>
</dbReference>
<dbReference type="Proteomes" id="UP000282892">
    <property type="component" value="Chromosome"/>
</dbReference>
<dbReference type="PANTHER" id="PTHR48111:SF40">
    <property type="entry name" value="PHOSPHATE REGULON TRANSCRIPTIONAL REGULATORY PROTEIN PHOB"/>
    <property type="match status" value="1"/>
</dbReference>
<evidence type="ECO:0000256" key="6">
    <source>
        <dbReference type="ARBA" id="ARBA00023163"/>
    </source>
</evidence>
<dbReference type="SUPFAM" id="SSF52172">
    <property type="entry name" value="CheY-like"/>
    <property type="match status" value="1"/>
</dbReference>
<dbReference type="InterPro" id="IPR001789">
    <property type="entry name" value="Sig_transdc_resp-reg_receiver"/>
</dbReference>
<dbReference type="PROSITE" id="PS50110">
    <property type="entry name" value="RESPONSE_REGULATORY"/>
    <property type="match status" value="1"/>
</dbReference>
<dbReference type="Pfam" id="PF00072">
    <property type="entry name" value="Response_reg"/>
    <property type="match status" value="1"/>
</dbReference>
<dbReference type="PANTHER" id="PTHR48111">
    <property type="entry name" value="REGULATOR OF RPOS"/>
    <property type="match status" value="1"/>
</dbReference>
<evidence type="ECO:0000313" key="12">
    <source>
        <dbReference type="Proteomes" id="UP000282892"/>
    </source>
</evidence>
<evidence type="ECO:0000256" key="3">
    <source>
        <dbReference type="ARBA" id="ARBA00023012"/>
    </source>
</evidence>
<evidence type="ECO:0000313" key="11">
    <source>
        <dbReference type="EMBL" id="AZU61952.1"/>
    </source>
</evidence>